<proteinExistence type="predicted"/>
<gene>
    <name evidence="2" type="ORF">SAMN05660324_4021</name>
</gene>
<dbReference type="GO" id="GO:0003824">
    <property type="term" value="F:catalytic activity"/>
    <property type="evidence" value="ECO:0007669"/>
    <property type="project" value="UniProtKB-ARBA"/>
</dbReference>
<dbReference type="OrthoDB" id="63519at2"/>
<dbReference type="Pfam" id="PF12697">
    <property type="entry name" value="Abhydrolase_6"/>
    <property type="match status" value="1"/>
</dbReference>
<dbReference type="InterPro" id="IPR029058">
    <property type="entry name" value="AB_hydrolase_fold"/>
</dbReference>
<evidence type="ECO:0000259" key="1">
    <source>
        <dbReference type="Pfam" id="PF12697"/>
    </source>
</evidence>
<dbReference type="PANTHER" id="PTHR43798:SF33">
    <property type="entry name" value="HYDROLASE, PUTATIVE (AFU_ORTHOLOGUE AFUA_2G14860)-RELATED"/>
    <property type="match status" value="1"/>
</dbReference>
<dbReference type="GO" id="GO:0016020">
    <property type="term" value="C:membrane"/>
    <property type="evidence" value="ECO:0007669"/>
    <property type="project" value="TreeGrafter"/>
</dbReference>
<dbReference type="Gene3D" id="3.40.50.1820">
    <property type="entry name" value="alpha/beta hydrolase"/>
    <property type="match status" value="1"/>
</dbReference>
<keyword evidence="3" id="KW-1185">Reference proteome</keyword>
<dbReference type="EMBL" id="FNCF01000007">
    <property type="protein sequence ID" value="SDG97721.1"/>
    <property type="molecule type" value="Genomic_DNA"/>
</dbReference>
<dbReference type="AlphaFoldDB" id="A0A1G7YMJ1"/>
<evidence type="ECO:0000313" key="3">
    <source>
        <dbReference type="Proteomes" id="UP000198863"/>
    </source>
</evidence>
<protein>
    <submittedName>
        <fullName evidence="2">Pimeloyl-ACP methyl ester carboxylesterase</fullName>
    </submittedName>
</protein>
<dbReference type="InterPro" id="IPR000073">
    <property type="entry name" value="AB_hydrolase_1"/>
</dbReference>
<sequence>MRGVTVDLATTTEGSGPPLVLLHGITEDASFWAPVVPLLTPWATVTTVDLRGHGASPDGGGYDLEDMADDVAATFGDEPPLVVGHSLGGLLAVVVAARHTTRGVVDVDQPLALGGLQAGVQQAAPLLRGSGAEFEGFMTAMFASMQGGTPDVEAAALAVRRRPRQDVVTGIWTPLLDWSPAELDAFVERTAAAVTVPVLSLHGLDPGPDYAAWLTARVPTATVEHWTDDDGADLGHHPHLRRPERFAARVREFASGL</sequence>
<evidence type="ECO:0000313" key="2">
    <source>
        <dbReference type="EMBL" id="SDG97721.1"/>
    </source>
</evidence>
<dbReference type="Proteomes" id="UP000198863">
    <property type="component" value="Unassembled WGS sequence"/>
</dbReference>
<feature type="domain" description="AB hydrolase-1" evidence="1">
    <location>
        <begin position="19"/>
        <end position="248"/>
    </location>
</feature>
<dbReference type="SUPFAM" id="SSF53474">
    <property type="entry name" value="alpha/beta-Hydrolases"/>
    <property type="match status" value="1"/>
</dbReference>
<dbReference type="PANTHER" id="PTHR43798">
    <property type="entry name" value="MONOACYLGLYCEROL LIPASE"/>
    <property type="match status" value="1"/>
</dbReference>
<name>A0A1G7YMJ1_9ACTN</name>
<reference evidence="3" key="1">
    <citation type="submission" date="2016-10" db="EMBL/GenBank/DDBJ databases">
        <authorList>
            <person name="Varghese N."/>
            <person name="Submissions S."/>
        </authorList>
    </citation>
    <scope>NUCLEOTIDE SEQUENCE [LARGE SCALE GENOMIC DNA]</scope>
    <source>
        <strain evidence="3">DSM 44526</strain>
    </source>
</reference>
<dbReference type="InterPro" id="IPR050266">
    <property type="entry name" value="AB_hydrolase_sf"/>
</dbReference>
<accession>A0A1G7YMJ1</accession>
<organism evidence="2 3">
    <name type="scientific">Klenkia brasiliensis</name>
    <dbReference type="NCBI Taxonomy" id="333142"/>
    <lineage>
        <taxon>Bacteria</taxon>
        <taxon>Bacillati</taxon>
        <taxon>Actinomycetota</taxon>
        <taxon>Actinomycetes</taxon>
        <taxon>Geodermatophilales</taxon>
        <taxon>Geodermatophilaceae</taxon>
        <taxon>Klenkia</taxon>
    </lineage>
</organism>